<gene>
    <name evidence="5" type="primary">nuoJ</name>
    <name evidence="5" type="ORF">NCTC13315_02644</name>
</gene>
<keyword evidence="6" id="KW-1185">Reference proteome</keyword>
<comment type="similarity">
    <text evidence="1 4">Belongs to the complex I subunit 6 family.</text>
</comment>
<dbReference type="EMBL" id="UGNV01000001">
    <property type="protein sequence ID" value="STX30081.1"/>
    <property type="molecule type" value="Genomic_DNA"/>
</dbReference>
<keyword evidence="4" id="KW-0874">Quinone</keyword>
<dbReference type="GO" id="GO:0048038">
    <property type="term" value="F:quinone binding"/>
    <property type="evidence" value="ECO:0007669"/>
    <property type="project" value="UniProtKB-UniRule"/>
</dbReference>
<protein>
    <recommendedName>
        <fullName evidence="2 4">NADH-quinone oxidoreductase subunit J</fullName>
        <ecNumber evidence="4">7.1.1.-</ecNumber>
    </recommendedName>
</protein>
<keyword evidence="4" id="KW-0520">NAD</keyword>
<comment type="catalytic activity">
    <reaction evidence="4">
        <text>a quinone + NADH + 5 H(+)(in) = a quinol + NAD(+) + 4 H(+)(out)</text>
        <dbReference type="Rhea" id="RHEA:57888"/>
        <dbReference type="ChEBI" id="CHEBI:15378"/>
        <dbReference type="ChEBI" id="CHEBI:24646"/>
        <dbReference type="ChEBI" id="CHEBI:57540"/>
        <dbReference type="ChEBI" id="CHEBI:57945"/>
        <dbReference type="ChEBI" id="CHEBI:132124"/>
    </reaction>
</comment>
<dbReference type="InterPro" id="IPR042106">
    <property type="entry name" value="Nuo/plastoQ_OxRdtase_6_NuoJ"/>
</dbReference>
<evidence type="ECO:0000256" key="4">
    <source>
        <dbReference type="RuleBase" id="RU004429"/>
    </source>
</evidence>
<dbReference type="NCBIfam" id="NF005164">
    <property type="entry name" value="PRK06638.1-4"/>
    <property type="match status" value="1"/>
</dbReference>
<dbReference type="PANTHER" id="PTHR33269">
    <property type="entry name" value="NADH-UBIQUINONE OXIDOREDUCTASE CHAIN 6"/>
    <property type="match status" value="1"/>
</dbReference>
<keyword evidence="4" id="KW-0812">Transmembrane</keyword>
<dbReference type="GO" id="GO:0005886">
    <property type="term" value="C:plasma membrane"/>
    <property type="evidence" value="ECO:0007669"/>
    <property type="project" value="UniProtKB-SubCell"/>
</dbReference>
<dbReference type="InterPro" id="IPR001457">
    <property type="entry name" value="NADH_UbQ/plastoQ_OxRdtase_su6"/>
</dbReference>
<dbReference type="GO" id="GO:0008137">
    <property type="term" value="F:NADH dehydrogenase (ubiquinone) activity"/>
    <property type="evidence" value="ECO:0007669"/>
    <property type="project" value="UniProtKB-UniRule"/>
</dbReference>
<dbReference type="Gene3D" id="1.20.120.1200">
    <property type="entry name" value="NADH-ubiquinone/plastoquinone oxidoreductase chain 6, subunit NuoJ"/>
    <property type="match status" value="1"/>
</dbReference>
<feature type="transmembrane region" description="Helical" evidence="4">
    <location>
        <begin position="45"/>
        <end position="63"/>
    </location>
</feature>
<evidence type="ECO:0000313" key="5">
    <source>
        <dbReference type="EMBL" id="STX30081.1"/>
    </source>
</evidence>
<keyword evidence="4" id="KW-1003">Cell membrane</keyword>
<dbReference type="Proteomes" id="UP000254968">
    <property type="component" value="Unassembled WGS sequence"/>
</dbReference>
<dbReference type="Pfam" id="PF00499">
    <property type="entry name" value="Oxidored_q3"/>
    <property type="match status" value="1"/>
</dbReference>
<evidence type="ECO:0000256" key="2">
    <source>
        <dbReference type="ARBA" id="ARBA00019907"/>
    </source>
</evidence>
<dbReference type="PANTHER" id="PTHR33269:SF17">
    <property type="entry name" value="NADH-UBIQUINONE OXIDOREDUCTASE CHAIN 6"/>
    <property type="match status" value="1"/>
</dbReference>
<keyword evidence="4" id="KW-1133">Transmembrane helix</keyword>
<keyword evidence="5" id="KW-0560">Oxidoreductase</keyword>
<reference evidence="5 6" key="1">
    <citation type="submission" date="2018-06" db="EMBL/GenBank/DDBJ databases">
        <authorList>
            <consortium name="Pathogen Informatics"/>
            <person name="Doyle S."/>
        </authorList>
    </citation>
    <scope>NUCLEOTIDE SEQUENCE [LARGE SCALE GENOMIC DNA]</scope>
    <source>
        <strain evidence="5 6">NCTC13315</strain>
    </source>
</reference>
<feature type="transmembrane region" description="Helical" evidence="4">
    <location>
        <begin position="172"/>
        <end position="194"/>
    </location>
</feature>
<feature type="transmembrane region" description="Helical" evidence="4">
    <location>
        <begin position="105"/>
        <end position="124"/>
    </location>
</feature>
<proteinExistence type="inferred from homology"/>
<comment type="subunit">
    <text evidence="3">Composed of 13 different subunits. Subunits NuoA, H, J, K, L, M, N constitute the membrane sector of the complex.</text>
</comment>
<name>A0A378I5Z4_9GAMM</name>
<dbReference type="GO" id="GO:0016491">
    <property type="term" value="F:oxidoreductase activity"/>
    <property type="evidence" value="ECO:0007669"/>
    <property type="project" value="UniProtKB-KW"/>
</dbReference>
<feature type="transmembrane region" description="Helical" evidence="4">
    <location>
        <begin position="20"/>
        <end position="38"/>
    </location>
</feature>
<organism evidence="5 6">
    <name type="scientific">Legionella beliardensis</name>
    <dbReference type="NCBI Taxonomy" id="91822"/>
    <lineage>
        <taxon>Bacteria</taxon>
        <taxon>Pseudomonadati</taxon>
        <taxon>Pseudomonadota</taxon>
        <taxon>Gammaproteobacteria</taxon>
        <taxon>Legionellales</taxon>
        <taxon>Legionellaceae</taxon>
        <taxon>Legionella</taxon>
    </lineage>
</organism>
<accession>A0A378I5Z4</accession>
<comment type="subcellular location">
    <subcellularLocation>
        <location evidence="4">Cell membrane</location>
        <topology evidence="4">Multi-pass membrane protein</topology>
    </subcellularLocation>
</comment>
<evidence type="ECO:0000256" key="1">
    <source>
        <dbReference type="ARBA" id="ARBA00005698"/>
    </source>
</evidence>
<comment type="function">
    <text evidence="4">NDH-1 shuttles electrons from NADH, via FMN and iron-sulfur (Fe-S) centers, to quinones in the respiratory chain. Couples the redox reaction to proton translocation (for every two electrons transferred, four hydrogen ions are translocated across the cytoplasmic membrane), and thus conserves the redox energy in a proton gradient.</text>
</comment>
<sequence length="227" mass="25263">MKLIKIGDNGVVMSNLLIQVIFYIFAGLALLSAIMVITQNNPVRCVLFLVATFFASSVLWILLRAEFLALILVLVYVGAVMTLFLFVVMMLNIDTESLKSHFARYLPFGMILVALLVGLLLVAVPDNWFTRGVEQALATPQVIDLHDAADVSALEKRPSNTEQIGMVLYTDYILAFELAAVLLLVAIISAITLAHRGIVRSKRQDIKKQIMTRREDRVSLISLKSEK</sequence>
<dbReference type="EC" id="7.1.1.-" evidence="4"/>
<feature type="transmembrane region" description="Helical" evidence="4">
    <location>
        <begin position="69"/>
        <end position="93"/>
    </location>
</feature>
<evidence type="ECO:0000256" key="3">
    <source>
        <dbReference type="ARBA" id="ARBA00025811"/>
    </source>
</evidence>
<keyword evidence="4" id="KW-0472">Membrane</keyword>
<evidence type="ECO:0000313" key="6">
    <source>
        <dbReference type="Proteomes" id="UP000254968"/>
    </source>
</evidence>
<dbReference type="AlphaFoldDB" id="A0A378I5Z4"/>